<evidence type="ECO:0000256" key="1">
    <source>
        <dbReference type="ARBA" id="ARBA00022723"/>
    </source>
</evidence>
<proteinExistence type="predicted"/>
<dbReference type="EMBL" id="KQ484961">
    <property type="protein sequence ID" value="KYP33191.1"/>
    <property type="molecule type" value="Genomic_DNA"/>
</dbReference>
<dbReference type="Pfam" id="PF10551">
    <property type="entry name" value="MULE"/>
    <property type="match status" value="1"/>
</dbReference>
<dbReference type="GO" id="GO:0008270">
    <property type="term" value="F:zinc ion binding"/>
    <property type="evidence" value="ECO:0007669"/>
    <property type="project" value="UniProtKB-KW"/>
</dbReference>
<evidence type="ECO:0000256" key="2">
    <source>
        <dbReference type="ARBA" id="ARBA00022771"/>
    </source>
</evidence>
<feature type="domain" description="SWIM-type" evidence="5">
    <location>
        <begin position="309"/>
        <end position="347"/>
    </location>
</feature>
<dbReference type="Gramene" id="C.cajan_42650.t">
    <property type="protein sequence ID" value="C.cajan_42650.t.cds1"/>
    <property type="gene ID" value="C.cajan_42650"/>
</dbReference>
<evidence type="ECO:0000256" key="3">
    <source>
        <dbReference type="ARBA" id="ARBA00022833"/>
    </source>
</evidence>
<gene>
    <name evidence="6" type="ORF">KK1_045971</name>
</gene>
<dbReference type="PANTHER" id="PTHR47718:SF15">
    <property type="entry name" value="PROTEIN FAR1-RELATED SEQUENCE 5-LIKE"/>
    <property type="match status" value="1"/>
</dbReference>
<keyword evidence="3" id="KW-0862">Zinc</keyword>
<reference evidence="6" key="1">
    <citation type="journal article" date="2012" name="Nat. Biotechnol.">
        <title>Draft genome sequence of pigeonpea (Cajanus cajan), an orphan legume crop of resource-poor farmers.</title>
        <authorList>
            <person name="Varshney R.K."/>
            <person name="Chen W."/>
            <person name="Li Y."/>
            <person name="Bharti A.K."/>
            <person name="Saxena R.K."/>
            <person name="Schlueter J.A."/>
            <person name="Donoghue M.T."/>
            <person name="Azam S."/>
            <person name="Fan G."/>
            <person name="Whaley A.M."/>
            <person name="Farmer A.D."/>
            <person name="Sheridan J."/>
            <person name="Iwata A."/>
            <person name="Tuteja R."/>
            <person name="Penmetsa R.V."/>
            <person name="Wu W."/>
            <person name="Upadhyaya H.D."/>
            <person name="Yang S.P."/>
            <person name="Shah T."/>
            <person name="Saxena K.B."/>
            <person name="Michael T."/>
            <person name="McCombie W.R."/>
            <person name="Yang B."/>
            <person name="Zhang G."/>
            <person name="Yang H."/>
            <person name="Wang J."/>
            <person name="Spillane C."/>
            <person name="Cook D.R."/>
            <person name="May G.D."/>
            <person name="Xu X."/>
            <person name="Jackson S.A."/>
        </authorList>
    </citation>
    <scope>NUCLEOTIDE SEQUENCE [LARGE SCALE GENOMIC DNA]</scope>
</reference>
<dbReference type="OMA" id="ANIHNTE"/>
<name>A0A151QS98_CAJCA</name>
<dbReference type="InterPro" id="IPR007527">
    <property type="entry name" value="Znf_SWIM"/>
</dbReference>
<evidence type="ECO:0000259" key="5">
    <source>
        <dbReference type="PROSITE" id="PS50966"/>
    </source>
</evidence>
<keyword evidence="2 4" id="KW-0863">Zinc-finger</keyword>
<dbReference type="Proteomes" id="UP000075243">
    <property type="component" value="Unassembled WGS sequence"/>
</dbReference>
<sequence>MLYAKFATNSDGRLKQIFWADGCSRSDFLCFGDVLAFDTTYRKNKYNYPLVIFSGCNHHSQTVIFGCALVSDETIDTYKWVLNSFLEAMGNKHPKTVVTDGDGAMREAIKHVFPDTCHRLCAWHLHKNACENVKSSAFLMDFKKAMYSDFTREEFEDFWMNMVEKHGLVGNKWVSKTYENRSSWATAYFRDIFFGRIRTTSQCEAINSIMKTYVRKKCSIFEFIHNFEQALREYRNNELVADFKSLYSDPVLTTSLYEIEKAAAKIYTAEVFMEVKEQIVLVSTLIVTTRVVIGNQLILKLTKYCHRNVETTVVYDTSRSIFYCECRRFESRGIPCSHIFCAMKEEHVDHIPDSLILTRWTKKAKIDFVSSDSSKGVDSDVMELARFGAYCGACTRFCKIASKKKGLYNEVMNDILKLIDKYEKLEDSVDTPNPSGKHFCDPNVVKTKGAPKKSKIGMKRSRHCSNCTSTKHNVKTCPVRVGTNAKSMNDDKLSQPECPKSNIAADSVSFLLTIIIILF</sequence>
<dbReference type="AlphaFoldDB" id="A0A151QS98"/>
<keyword evidence="7" id="KW-1185">Reference proteome</keyword>
<evidence type="ECO:0000313" key="6">
    <source>
        <dbReference type="EMBL" id="KYP33191.1"/>
    </source>
</evidence>
<accession>A0A151QS98</accession>
<dbReference type="PROSITE" id="PS50966">
    <property type="entry name" value="ZF_SWIM"/>
    <property type="match status" value="1"/>
</dbReference>
<dbReference type="SMART" id="SM00575">
    <property type="entry name" value="ZnF_PMZ"/>
    <property type="match status" value="1"/>
</dbReference>
<dbReference type="InterPro" id="IPR018289">
    <property type="entry name" value="MULE_transposase_dom"/>
</dbReference>
<protein>
    <submittedName>
        <fullName evidence="6">Protein FAR1-RELATED SEQUENCE 5</fullName>
    </submittedName>
</protein>
<evidence type="ECO:0000256" key="4">
    <source>
        <dbReference type="PROSITE-ProRule" id="PRU00325"/>
    </source>
</evidence>
<dbReference type="PANTHER" id="PTHR47718">
    <property type="entry name" value="OS01G0519700 PROTEIN"/>
    <property type="match status" value="1"/>
</dbReference>
<keyword evidence="1" id="KW-0479">Metal-binding</keyword>
<dbReference type="InterPro" id="IPR006564">
    <property type="entry name" value="Znf_PMZ"/>
</dbReference>
<organism evidence="6 7">
    <name type="scientific">Cajanus cajan</name>
    <name type="common">Pigeon pea</name>
    <name type="synonym">Cajanus indicus</name>
    <dbReference type="NCBI Taxonomy" id="3821"/>
    <lineage>
        <taxon>Eukaryota</taxon>
        <taxon>Viridiplantae</taxon>
        <taxon>Streptophyta</taxon>
        <taxon>Embryophyta</taxon>
        <taxon>Tracheophyta</taxon>
        <taxon>Spermatophyta</taxon>
        <taxon>Magnoliopsida</taxon>
        <taxon>eudicotyledons</taxon>
        <taxon>Gunneridae</taxon>
        <taxon>Pentapetalae</taxon>
        <taxon>rosids</taxon>
        <taxon>fabids</taxon>
        <taxon>Fabales</taxon>
        <taxon>Fabaceae</taxon>
        <taxon>Papilionoideae</taxon>
        <taxon>50 kb inversion clade</taxon>
        <taxon>NPAAA clade</taxon>
        <taxon>indigoferoid/millettioid clade</taxon>
        <taxon>Phaseoleae</taxon>
        <taxon>Cajanus</taxon>
    </lineage>
</organism>
<dbReference type="STRING" id="3821.A0A151QS98"/>
<evidence type="ECO:0000313" key="7">
    <source>
        <dbReference type="Proteomes" id="UP000075243"/>
    </source>
</evidence>